<dbReference type="OrthoDB" id="5765597at2"/>
<proteinExistence type="predicted"/>
<gene>
    <name evidence="1" type="ORF">E3U44_13615</name>
</gene>
<reference evidence="1 2" key="1">
    <citation type="submission" date="2019-03" db="EMBL/GenBank/DDBJ databases">
        <title>The genome sequence of Nitrosococcus wardiae strain D1FHST reveals the archetypal metabolic capacity of ammonia-oxidizing Gammaproteobacteria.</title>
        <authorList>
            <person name="Wang L."/>
            <person name="Lim C.K."/>
            <person name="Hanson T.E."/>
            <person name="Dang H."/>
            <person name="Klotz M.G."/>
        </authorList>
    </citation>
    <scope>NUCLEOTIDE SEQUENCE [LARGE SCALE GENOMIC DNA]</scope>
    <source>
        <strain evidence="1 2">D1FHS</strain>
    </source>
</reference>
<evidence type="ECO:0000313" key="2">
    <source>
        <dbReference type="Proteomes" id="UP000294325"/>
    </source>
</evidence>
<keyword evidence="2" id="KW-1185">Reference proteome</keyword>
<name>A0A4P7C1F8_9GAMM</name>
<dbReference type="Proteomes" id="UP000294325">
    <property type="component" value="Chromosome"/>
</dbReference>
<dbReference type="KEGG" id="nwr:E3U44_13615"/>
<sequence length="212" mass="23999">MNRNVVNVVLAILFMLAGIAPVFAMNNYDDPRILLSFKDKALTPELDILRIKAKVSSDNQLIFEVKTRGERINGEAGDYFFLHLINGSSYILRVPVNQIKGDEVLVYESTLQSKPHARSSLPEELRKSSLKADFSAKRIPNGIEYLIPMDWIDFGNDFSYDAYTAQVSMQGDTLSIDKIYDQAGKGRKEEKRFSAITLLNKLCTTRKIILTE</sequence>
<dbReference type="EMBL" id="CP038033">
    <property type="protein sequence ID" value="QBQ55430.1"/>
    <property type="molecule type" value="Genomic_DNA"/>
</dbReference>
<accession>A0A4P7C1F8</accession>
<protein>
    <submittedName>
        <fullName evidence="1">Uncharacterized protein</fullName>
    </submittedName>
</protein>
<dbReference type="AlphaFoldDB" id="A0A4P7C1F8"/>
<organism evidence="1 2">
    <name type="scientific">Nitrosococcus wardiae</name>
    <dbReference type="NCBI Taxonomy" id="1814290"/>
    <lineage>
        <taxon>Bacteria</taxon>
        <taxon>Pseudomonadati</taxon>
        <taxon>Pseudomonadota</taxon>
        <taxon>Gammaproteobacteria</taxon>
        <taxon>Chromatiales</taxon>
        <taxon>Chromatiaceae</taxon>
        <taxon>Nitrosococcus</taxon>
    </lineage>
</organism>
<evidence type="ECO:0000313" key="1">
    <source>
        <dbReference type="EMBL" id="QBQ55430.1"/>
    </source>
</evidence>